<dbReference type="EMBL" id="JAKWBI020000068">
    <property type="protein sequence ID" value="KAJ2903903.1"/>
    <property type="molecule type" value="Genomic_DNA"/>
</dbReference>
<keyword evidence="1" id="KW-0539">Nucleus</keyword>
<feature type="region of interest" description="Disordered" evidence="2">
    <location>
        <begin position="158"/>
        <end position="182"/>
    </location>
</feature>
<dbReference type="GO" id="GO:0006351">
    <property type="term" value="P:DNA-templated transcription"/>
    <property type="evidence" value="ECO:0007669"/>
    <property type="project" value="InterPro"/>
</dbReference>
<accession>A0AAD5RUE1</accession>
<organism evidence="4 5">
    <name type="scientific">Zalerion maritima</name>
    <dbReference type="NCBI Taxonomy" id="339359"/>
    <lineage>
        <taxon>Eukaryota</taxon>
        <taxon>Fungi</taxon>
        <taxon>Dikarya</taxon>
        <taxon>Ascomycota</taxon>
        <taxon>Pezizomycotina</taxon>
        <taxon>Sordariomycetes</taxon>
        <taxon>Lulworthiomycetidae</taxon>
        <taxon>Lulworthiales</taxon>
        <taxon>Lulworthiaceae</taxon>
        <taxon>Zalerion</taxon>
    </lineage>
</organism>
<keyword evidence="5" id="KW-1185">Reference proteome</keyword>
<feature type="region of interest" description="Disordered" evidence="2">
    <location>
        <begin position="78"/>
        <end position="121"/>
    </location>
</feature>
<feature type="region of interest" description="Disordered" evidence="2">
    <location>
        <begin position="1"/>
        <end position="53"/>
    </location>
</feature>
<evidence type="ECO:0000313" key="4">
    <source>
        <dbReference type="EMBL" id="KAJ2903903.1"/>
    </source>
</evidence>
<dbReference type="InterPro" id="IPR007219">
    <property type="entry name" value="XnlR_reg_dom"/>
</dbReference>
<feature type="compositionally biased region" description="Acidic residues" evidence="2">
    <location>
        <begin position="14"/>
        <end position="27"/>
    </location>
</feature>
<feature type="region of interest" description="Disordered" evidence="2">
    <location>
        <begin position="721"/>
        <end position="813"/>
    </location>
</feature>
<proteinExistence type="predicted"/>
<protein>
    <recommendedName>
        <fullName evidence="3">Xylanolytic transcriptional activator regulatory domain-containing protein</fullName>
    </recommendedName>
</protein>
<feature type="compositionally biased region" description="Polar residues" evidence="2">
    <location>
        <begin position="164"/>
        <end position="173"/>
    </location>
</feature>
<dbReference type="SMART" id="SM00906">
    <property type="entry name" value="Fungal_trans"/>
    <property type="match status" value="1"/>
</dbReference>
<feature type="compositionally biased region" description="Polar residues" evidence="2">
    <location>
        <begin position="851"/>
        <end position="863"/>
    </location>
</feature>
<feature type="compositionally biased region" description="Pro residues" evidence="2">
    <location>
        <begin position="722"/>
        <end position="734"/>
    </location>
</feature>
<feature type="region of interest" description="Disordered" evidence="2">
    <location>
        <begin position="835"/>
        <end position="939"/>
    </location>
</feature>
<dbReference type="PANTHER" id="PTHR47783">
    <property type="entry name" value="ZN(II)2CYS6 TRANSCRIPTION FACTOR (EUROFUNG)-RELATED"/>
    <property type="match status" value="1"/>
</dbReference>
<feature type="compositionally biased region" description="Low complexity" evidence="2">
    <location>
        <begin position="791"/>
        <end position="811"/>
    </location>
</feature>
<dbReference type="PANTHER" id="PTHR47783:SF1">
    <property type="entry name" value="ZN(II)2CYS6 TRANSCRIPTION FACTOR (EUROFUNG)"/>
    <property type="match status" value="1"/>
</dbReference>
<evidence type="ECO:0000313" key="5">
    <source>
        <dbReference type="Proteomes" id="UP001201980"/>
    </source>
</evidence>
<dbReference type="GO" id="GO:0008270">
    <property type="term" value="F:zinc ion binding"/>
    <property type="evidence" value="ECO:0007669"/>
    <property type="project" value="InterPro"/>
</dbReference>
<gene>
    <name evidence="4" type="ORF">MKZ38_009189</name>
</gene>
<sequence>MTIFRHGGNRDERDHDDDDCGEYDDNDDDRRHWKGRSRGRTFTFSEHGAGAASNQVLVESAIRNPSTLIVRPKQEWDEKGEYVGHGDSSAPSARRRSSYSAHAPLDDQPGGPRGHPPEPMHLESHRVPFFRYFGPTAIVPGFKQMVVSVKDRKRSLTGMMPLTSPGSLPSYSSMGRRGSQAESDLGSLENLPVYDPNDPSPLHPLIEDLVKLFFLHLGANFPFWKEDKFLRLVQEKRVEPILVDSVCALAARYSDLSVFTILKNGRLKKWKYGTIFAQRAKERIPDLFAVSAVATVQAFLLLAYEAFGANQDSALWMYLGCAIRMAVDLGLPKLIGVKYQGEKDPWNARTVRRCSDEALPEKKDDEILTPEEQLEVEKERIDTVWSILVLDRAVSAGTGRLITLKGDDIELPLPEQIENSSWPDPYPPFVQILHLYGRALDVLNNIMHPKDLTQETTRRLVKMESDLTQIYHKQDPRLRFDVNNFSEHVRLRQGPAFILLHLWFHALIIILHQPTLLKPFRNTRMHQLAPKSRELAMSSAKTIADILAFSDLIDTHSFIGIPFTSQPMYIAACAFLMESESTSSQPASRETSPPSTDFRMRASGSDSHPIKSHSLLVSKANDNYKRCYSSLGKLNEYWGGVKYILTALDQKSKGIWDCETYTLEEYESTKLPRRGSSGRLPRFDPHLSPRDPAVAYSLTGTTNSPNPSVTRLLFQSVSRATPQPPIAQPAPISAPAPVSAQTPPGNMIYDPIRQSLPDPRSVAMFPPAYPQPATSAVRHSIHHQPKPHRLSTSSITSMQSQSSSNVHSSSQMRYESTIVEDMNVCPDVKMQLLGSLSGGGGTSQPTPHHTFTPSSQHSQSSPYGASPPIMHGSPASTHNTVDHHMRQQPHPHALSHSSASGTGSNPNSATAAAAAGVSPATPGAGPGTPNLGAGPGPDFAQSGLASGSYYMVGGTTGPLTGTTDILSFDCQEVDISSLALPGGDMSSWYLPNEVVGYLEAGGGAGAG</sequence>
<feature type="compositionally biased region" description="Basic residues" evidence="2">
    <location>
        <begin position="779"/>
        <end position="789"/>
    </location>
</feature>
<feature type="domain" description="Xylanolytic transcriptional activator regulatory" evidence="3">
    <location>
        <begin position="315"/>
        <end position="420"/>
    </location>
</feature>
<feature type="compositionally biased region" description="Polar residues" evidence="2">
    <location>
        <begin position="582"/>
        <end position="595"/>
    </location>
</feature>
<evidence type="ECO:0000256" key="2">
    <source>
        <dbReference type="SAM" id="MobiDB-lite"/>
    </source>
</evidence>
<evidence type="ECO:0000256" key="1">
    <source>
        <dbReference type="ARBA" id="ARBA00023242"/>
    </source>
</evidence>
<dbReference type="Pfam" id="PF04082">
    <property type="entry name" value="Fungal_trans"/>
    <property type="match status" value="1"/>
</dbReference>
<name>A0AAD5RUE1_9PEZI</name>
<dbReference type="Proteomes" id="UP001201980">
    <property type="component" value="Unassembled WGS sequence"/>
</dbReference>
<reference evidence="4" key="1">
    <citation type="submission" date="2022-07" db="EMBL/GenBank/DDBJ databases">
        <title>Draft genome sequence of Zalerion maritima ATCC 34329, a (micro)plastics degrading marine fungus.</title>
        <authorList>
            <person name="Paco A."/>
            <person name="Goncalves M.F.M."/>
            <person name="Rocha-Santos T.A.P."/>
            <person name="Alves A."/>
        </authorList>
    </citation>
    <scope>NUCLEOTIDE SEQUENCE</scope>
    <source>
        <strain evidence="4">ATCC 34329</strain>
    </source>
</reference>
<dbReference type="AlphaFoldDB" id="A0AAD5RUE1"/>
<comment type="caution">
    <text evidence="4">The sequence shown here is derived from an EMBL/GenBank/DDBJ whole genome shotgun (WGS) entry which is preliminary data.</text>
</comment>
<evidence type="ECO:0000259" key="3">
    <source>
        <dbReference type="SMART" id="SM00906"/>
    </source>
</evidence>
<dbReference type="GO" id="GO:0003677">
    <property type="term" value="F:DNA binding"/>
    <property type="evidence" value="ECO:0007669"/>
    <property type="project" value="InterPro"/>
</dbReference>
<feature type="region of interest" description="Disordered" evidence="2">
    <location>
        <begin position="582"/>
        <end position="611"/>
    </location>
</feature>
<dbReference type="CDD" id="cd12148">
    <property type="entry name" value="fungal_TF_MHR"/>
    <property type="match status" value="1"/>
</dbReference>
<feature type="compositionally biased region" description="Low complexity" evidence="2">
    <location>
        <begin position="890"/>
        <end position="932"/>
    </location>
</feature>